<dbReference type="Proteomes" id="UP001372834">
    <property type="component" value="Unassembled WGS sequence"/>
</dbReference>
<keyword evidence="4 6" id="KW-0539">Nucleus</keyword>
<evidence type="ECO:0000313" key="8">
    <source>
        <dbReference type="EMBL" id="KAK6636610.1"/>
    </source>
</evidence>
<keyword evidence="3" id="KW-0456">Lyase</keyword>
<evidence type="ECO:0000256" key="4">
    <source>
        <dbReference type="ARBA" id="ARBA00023242"/>
    </source>
</evidence>
<dbReference type="PANTHER" id="PTHR13522:SF3">
    <property type="entry name" value="U6 SNRNA PHOSPHODIESTERASE 1"/>
    <property type="match status" value="1"/>
</dbReference>
<dbReference type="PANTHER" id="PTHR13522">
    <property type="entry name" value="U6 SNRNA PHOSPHODIESTERASE 1"/>
    <property type="match status" value="1"/>
</dbReference>
<feature type="active site" description="Proton donor/acceptor" evidence="6">
    <location>
        <position position="104"/>
    </location>
</feature>
<sequence>MSGLMRLEAYNSSDSSSSESEEETEKRKFGRLPIPEVFHKSTNENSPVREQNSDGKIRNFPHERGIWATYVYLPVTPFYEFTEYTDRLKLFFEPLELKLVDDFHISLTKTVILKHHWIEGFTEMIRRSLVDVKEFNLCMSGLKVYVNEHKTRTFVSLKVAEGTDELSSIVNQLDICLREYNLETFYTDPSFHMSLLWCSGDRVKEINEAIHGLSQKLKNFNFTINFSYCDCTSGNKHFRFYFR</sequence>
<evidence type="ECO:0000256" key="7">
    <source>
        <dbReference type="SAM" id="MobiDB-lite"/>
    </source>
</evidence>
<dbReference type="AlphaFoldDB" id="A0AAN8S9Y5"/>
<evidence type="ECO:0000256" key="5">
    <source>
        <dbReference type="ARBA" id="ARBA00029300"/>
    </source>
</evidence>
<dbReference type="EC" id="3.1.4.-" evidence="6"/>
<name>A0AAN8S9Y5_POLSC</name>
<dbReference type="Pfam" id="PF09749">
    <property type="entry name" value="HVSL"/>
    <property type="match status" value="1"/>
</dbReference>
<dbReference type="EMBL" id="JAWJWE010000004">
    <property type="protein sequence ID" value="KAK6636610.1"/>
    <property type="molecule type" value="Genomic_DNA"/>
</dbReference>
<dbReference type="GO" id="GO:0005634">
    <property type="term" value="C:nucleus"/>
    <property type="evidence" value="ECO:0007669"/>
    <property type="project" value="UniProtKB-SubCell"/>
</dbReference>
<reference evidence="8 9" key="1">
    <citation type="submission" date="2023-10" db="EMBL/GenBank/DDBJ databases">
        <title>Genomes of two closely related lineages of the louse Polyplax serrata with different host specificities.</title>
        <authorList>
            <person name="Martinu J."/>
            <person name="Tarabai H."/>
            <person name="Stefka J."/>
            <person name="Hypsa V."/>
        </authorList>
    </citation>
    <scope>NUCLEOTIDE SEQUENCE [LARGE SCALE GENOMIC DNA]</scope>
    <source>
        <strain evidence="8">HR10_N</strain>
    </source>
</reference>
<feature type="region of interest" description="Disordered" evidence="7">
    <location>
        <begin position="1"/>
        <end position="34"/>
    </location>
</feature>
<keyword evidence="1 6" id="KW-0540">Nuclease</keyword>
<organism evidence="8 9">
    <name type="scientific">Polyplax serrata</name>
    <name type="common">Common mouse louse</name>
    <dbReference type="NCBI Taxonomy" id="468196"/>
    <lineage>
        <taxon>Eukaryota</taxon>
        <taxon>Metazoa</taxon>
        <taxon>Ecdysozoa</taxon>
        <taxon>Arthropoda</taxon>
        <taxon>Hexapoda</taxon>
        <taxon>Insecta</taxon>
        <taxon>Pterygota</taxon>
        <taxon>Neoptera</taxon>
        <taxon>Paraneoptera</taxon>
        <taxon>Psocodea</taxon>
        <taxon>Troctomorpha</taxon>
        <taxon>Phthiraptera</taxon>
        <taxon>Anoplura</taxon>
        <taxon>Polyplacidae</taxon>
        <taxon>Polyplax</taxon>
    </lineage>
</organism>
<keyword evidence="2 6" id="KW-0378">Hydrolase</keyword>
<comment type="similarity">
    <text evidence="6">Belongs to the 2H phosphoesterase superfamily. USB1 family.</text>
</comment>
<comment type="caution">
    <text evidence="8">The sequence shown here is derived from an EMBL/GenBank/DDBJ whole genome shotgun (WGS) entry which is preliminary data.</text>
</comment>
<dbReference type="GO" id="GO:1990838">
    <property type="term" value="F:poly(U)-specific exoribonuclease activity, producing 3' uridine cyclic phosphate ends"/>
    <property type="evidence" value="ECO:0007669"/>
    <property type="project" value="UniProtKB-UniRule"/>
</dbReference>
<evidence type="ECO:0000256" key="3">
    <source>
        <dbReference type="ARBA" id="ARBA00023239"/>
    </source>
</evidence>
<evidence type="ECO:0000256" key="6">
    <source>
        <dbReference type="HAMAP-Rule" id="MF_03040"/>
    </source>
</evidence>
<accession>A0AAN8S9Y5</accession>
<comment type="subcellular location">
    <subcellularLocation>
        <location evidence="6">Nucleus</location>
    </subcellularLocation>
</comment>
<dbReference type="HAMAP" id="MF_03040">
    <property type="entry name" value="USB1"/>
    <property type="match status" value="1"/>
</dbReference>
<dbReference type="Gene3D" id="3.90.1140.10">
    <property type="entry name" value="Cyclic phosphodiesterase"/>
    <property type="match status" value="1"/>
</dbReference>
<gene>
    <name evidence="8" type="ORF">RUM43_010272</name>
</gene>
<evidence type="ECO:0000256" key="2">
    <source>
        <dbReference type="ARBA" id="ARBA00022801"/>
    </source>
</evidence>
<proteinExistence type="inferred from homology"/>
<dbReference type="InterPro" id="IPR027521">
    <property type="entry name" value="Usb1"/>
</dbReference>
<comment type="catalytic activity">
    <reaction evidence="5">
        <text>a 3'-end uridylyl-uridine-RNA = a 3'-end 2',3'-cyclophospho-uridine-RNA + uridine</text>
        <dbReference type="Rhea" id="RHEA:46052"/>
        <dbReference type="Rhea" id="RHEA-COMP:17384"/>
        <dbReference type="Rhea" id="RHEA-COMP:17385"/>
        <dbReference type="ChEBI" id="CHEBI:16704"/>
        <dbReference type="ChEBI" id="CHEBI:85643"/>
        <dbReference type="ChEBI" id="CHEBI:85644"/>
    </reaction>
    <physiologicalReaction direction="left-to-right" evidence="5">
        <dbReference type="Rhea" id="RHEA:46053"/>
    </physiologicalReaction>
</comment>
<protein>
    <recommendedName>
        <fullName evidence="6">U6 snRNA phosphodiesterase</fullName>
        <ecNumber evidence="6">3.1.4.-</ecNumber>
    </recommendedName>
</protein>
<comment type="function">
    <text evidence="6">Phosphodiesterase responsible for the U6 snRNA 3' end processing. Acts as an exoribonuclease (RNase) responsible for trimming the poly(U) tract of the last nucleotides in the pre-U6 snRNA molecule, leading to the formation of mature U6 snRNA.</text>
</comment>
<evidence type="ECO:0000313" key="9">
    <source>
        <dbReference type="Proteomes" id="UP001372834"/>
    </source>
</evidence>
<evidence type="ECO:0000256" key="1">
    <source>
        <dbReference type="ARBA" id="ARBA00022722"/>
    </source>
</evidence>
<dbReference type="GO" id="GO:0016829">
    <property type="term" value="F:lyase activity"/>
    <property type="evidence" value="ECO:0007669"/>
    <property type="project" value="UniProtKB-KW"/>
</dbReference>
<feature type="active site" description="Proton donor/acceptor" evidence="6">
    <location>
        <position position="192"/>
    </location>
</feature>
<dbReference type="GO" id="GO:0034477">
    <property type="term" value="P:U6 snRNA 3'-end processing"/>
    <property type="evidence" value="ECO:0007669"/>
    <property type="project" value="UniProtKB-UniRule"/>
</dbReference>